<keyword evidence="2" id="KW-1185">Reference proteome</keyword>
<dbReference type="PANTHER" id="PTHR36372">
    <property type="entry name" value="EXPRESSED PROTEIN"/>
    <property type="match status" value="1"/>
</dbReference>
<organism evidence="1 2">
    <name type="scientific">Marchantia polymorpha</name>
    <name type="common">Common liverwort</name>
    <name type="synonym">Marchantia aquatica</name>
    <dbReference type="NCBI Taxonomy" id="3197"/>
    <lineage>
        <taxon>Eukaryota</taxon>
        <taxon>Viridiplantae</taxon>
        <taxon>Streptophyta</taxon>
        <taxon>Embryophyta</taxon>
        <taxon>Marchantiophyta</taxon>
        <taxon>Marchantiopsida</taxon>
        <taxon>Marchantiidae</taxon>
        <taxon>Marchantiales</taxon>
        <taxon>Marchantiaceae</taxon>
        <taxon>Marchantia</taxon>
    </lineage>
</organism>
<evidence type="ECO:0000313" key="1">
    <source>
        <dbReference type="EMBL" id="PTQ27350.1"/>
    </source>
</evidence>
<dbReference type="OMA" id="SHKCDCK"/>
<accession>A0A2R6W0H8</accession>
<protein>
    <submittedName>
        <fullName evidence="1">Uncharacterized protein</fullName>
    </submittedName>
</protein>
<reference evidence="2" key="1">
    <citation type="journal article" date="2017" name="Cell">
        <title>Insights into land plant evolution garnered from the Marchantia polymorpha genome.</title>
        <authorList>
            <person name="Bowman J.L."/>
            <person name="Kohchi T."/>
            <person name="Yamato K.T."/>
            <person name="Jenkins J."/>
            <person name="Shu S."/>
            <person name="Ishizaki K."/>
            <person name="Yamaoka S."/>
            <person name="Nishihama R."/>
            <person name="Nakamura Y."/>
            <person name="Berger F."/>
            <person name="Adam C."/>
            <person name="Aki S.S."/>
            <person name="Althoff F."/>
            <person name="Araki T."/>
            <person name="Arteaga-Vazquez M.A."/>
            <person name="Balasubrmanian S."/>
            <person name="Barry K."/>
            <person name="Bauer D."/>
            <person name="Boehm C.R."/>
            <person name="Briginshaw L."/>
            <person name="Caballero-Perez J."/>
            <person name="Catarino B."/>
            <person name="Chen F."/>
            <person name="Chiyoda S."/>
            <person name="Chovatia M."/>
            <person name="Davies K.M."/>
            <person name="Delmans M."/>
            <person name="Demura T."/>
            <person name="Dierschke T."/>
            <person name="Dolan L."/>
            <person name="Dorantes-Acosta A.E."/>
            <person name="Eklund D.M."/>
            <person name="Florent S.N."/>
            <person name="Flores-Sandoval E."/>
            <person name="Fujiyama A."/>
            <person name="Fukuzawa H."/>
            <person name="Galik B."/>
            <person name="Grimanelli D."/>
            <person name="Grimwood J."/>
            <person name="Grossniklaus U."/>
            <person name="Hamada T."/>
            <person name="Haseloff J."/>
            <person name="Hetherington A.J."/>
            <person name="Higo A."/>
            <person name="Hirakawa Y."/>
            <person name="Hundley H.N."/>
            <person name="Ikeda Y."/>
            <person name="Inoue K."/>
            <person name="Inoue S.I."/>
            <person name="Ishida S."/>
            <person name="Jia Q."/>
            <person name="Kakita M."/>
            <person name="Kanazawa T."/>
            <person name="Kawai Y."/>
            <person name="Kawashima T."/>
            <person name="Kennedy M."/>
            <person name="Kinose K."/>
            <person name="Kinoshita T."/>
            <person name="Kohara Y."/>
            <person name="Koide E."/>
            <person name="Komatsu K."/>
            <person name="Kopischke S."/>
            <person name="Kubo M."/>
            <person name="Kyozuka J."/>
            <person name="Lagercrantz U."/>
            <person name="Lin S.S."/>
            <person name="Lindquist E."/>
            <person name="Lipzen A.M."/>
            <person name="Lu C.W."/>
            <person name="De Luna E."/>
            <person name="Martienssen R.A."/>
            <person name="Minamino N."/>
            <person name="Mizutani M."/>
            <person name="Mizutani M."/>
            <person name="Mochizuki N."/>
            <person name="Monte I."/>
            <person name="Mosher R."/>
            <person name="Nagasaki H."/>
            <person name="Nakagami H."/>
            <person name="Naramoto S."/>
            <person name="Nishitani K."/>
            <person name="Ohtani M."/>
            <person name="Okamoto T."/>
            <person name="Okumura M."/>
            <person name="Phillips J."/>
            <person name="Pollak B."/>
            <person name="Reinders A."/>
            <person name="Rovekamp M."/>
            <person name="Sano R."/>
            <person name="Sawa S."/>
            <person name="Schmid M.W."/>
            <person name="Shirakawa M."/>
            <person name="Solano R."/>
            <person name="Spunde A."/>
            <person name="Suetsugu N."/>
            <person name="Sugano S."/>
            <person name="Sugiyama A."/>
            <person name="Sun R."/>
            <person name="Suzuki Y."/>
            <person name="Takenaka M."/>
            <person name="Takezawa D."/>
            <person name="Tomogane H."/>
            <person name="Tsuzuki M."/>
            <person name="Ueda T."/>
            <person name="Umeda M."/>
            <person name="Ward J.M."/>
            <person name="Watanabe Y."/>
            <person name="Yazaki K."/>
            <person name="Yokoyama R."/>
            <person name="Yoshitake Y."/>
            <person name="Yotsui I."/>
            <person name="Zachgo S."/>
            <person name="Schmutz J."/>
        </authorList>
    </citation>
    <scope>NUCLEOTIDE SEQUENCE [LARGE SCALE GENOMIC DNA]</scope>
    <source>
        <strain evidence="2">Tak-1</strain>
    </source>
</reference>
<sequence length="145" mass="16808">MDVDYRSPLLENNVVYLGTYLGKGEPTGHRCDRKCHVEHVWANLYRCKSSNVTHVCDKNCNQRILYDNHTSVCRVSRQFFPLTTAEQEAVRGVRRKRETDSCESCSYKRRQELFRPSPSAFESSFKRVVPATGRFSSVESFMDTN</sequence>
<dbReference type="EMBL" id="KZ772950">
    <property type="protein sequence ID" value="PTQ27350.1"/>
    <property type="molecule type" value="Genomic_DNA"/>
</dbReference>
<proteinExistence type="predicted"/>
<dbReference type="Gramene" id="Mp8g09350.1">
    <property type="protein sequence ID" value="Mp8g09350.1.cds1"/>
    <property type="gene ID" value="Mp8g09350"/>
</dbReference>
<evidence type="ECO:0000313" key="2">
    <source>
        <dbReference type="Proteomes" id="UP000244005"/>
    </source>
</evidence>
<dbReference type="AlphaFoldDB" id="A0A2R6W0H8"/>
<gene>
    <name evidence="1" type="ORF">MARPO_0204s0014</name>
</gene>
<name>A0A2R6W0H8_MARPO</name>
<dbReference type="Proteomes" id="UP000244005">
    <property type="component" value="Unassembled WGS sequence"/>
</dbReference>
<dbReference type="OrthoDB" id="1839884at2759"/>